<dbReference type="InterPro" id="IPR010724">
    <property type="entry name" value="RepA_N"/>
</dbReference>
<reference evidence="2 3" key="1">
    <citation type="submission" date="2015-09" db="EMBL/GenBank/DDBJ databases">
        <authorList>
            <consortium name="Pathogen Informatics"/>
        </authorList>
    </citation>
    <scope>NUCLEOTIDE SEQUENCE [LARGE SCALE GENOMIC DNA]</scope>
    <source>
        <strain evidence="2 3">2789STDY5834841</strain>
    </source>
</reference>
<proteinExistence type="predicted"/>
<dbReference type="AlphaFoldDB" id="A0A174DEX7"/>
<protein>
    <submittedName>
        <fullName evidence="2">Replication initiator protein A (RepA) N-terminus</fullName>
    </submittedName>
</protein>
<dbReference type="EMBL" id="CYZO01000025">
    <property type="protein sequence ID" value="CUO22565.1"/>
    <property type="molecule type" value="Genomic_DNA"/>
</dbReference>
<feature type="domain" description="Replication initiator A N-terminal" evidence="1">
    <location>
        <begin position="15"/>
        <end position="84"/>
    </location>
</feature>
<name>A0A174DEX7_9FIRM</name>
<evidence type="ECO:0000259" key="1">
    <source>
        <dbReference type="Pfam" id="PF06970"/>
    </source>
</evidence>
<evidence type="ECO:0000313" key="2">
    <source>
        <dbReference type="EMBL" id="CUO22565.1"/>
    </source>
</evidence>
<organism evidence="2 3">
    <name type="scientific">[Ruminococcus] torques</name>
    <dbReference type="NCBI Taxonomy" id="33039"/>
    <lineage>
        <taxon>Bacteria</taxon>
        <taxon>Bacillati</taxon>
        <taxon>Bacillota</taxon>
        <taxon>Clostridia</taxon>
        <taxon>Lachnospirales</taxon>
        <taxon>Lachnospiraceae</taxon>
        <taxon>Mediterraneibacter</taxon>
    </lineage>
</organism>
<dbReference type="Pfam" id="PF06970">
    <property type="entry name" value="RepA_N"/>
    <property type="match status" value="1"/>
</dbReference>
<evidence type="ECO:0000313" key="3">
    <source>
        <dbReference type="Proteomes" id="UP000095787"/>
    </source>
</evidence>
<sequence length="175" mass="20411">MKFEYMMETEKILPYYQFPKFLLELPLSQNAKLLYMLLYDRARISQKNHWLNEDGYVYFVFPITEISLRWGKCCTSVKAAMKELDEYGLLIRSSGGFSKPNHLYMRIPCIELISEPDVKQTDENTTSMRMKSCPSFSRKTASSMVGNVPPSKVKEKYNFSNKIGVNYEYEEGDSL</sequence>
<dbReference type="RefSeq" id="WP_055159161.1">
    <property type="nucleotide sequence ID" value="NZ_CAUBVW010000033.1"/>
</dbReference>
<gene>
    <name evidence="2" type="ORF">ERS852456_01952</name>
</gene>
<dbReference type="Proteomes" id="UP000095787">
    <property type="component" value="Unassembled WGS sequence"/>
</dbReference>
<accession>A0A174DEX7</accession>